<evidence type="ECO:0000313" key="1">
    <source>
        <dbReference type="EMBL" id="MBX70980.1"/>
    </source>
</evidence>
<reference evidence="1" key="1">
    <citation type="submission" date="2018-02" db="EMBL/GenBank/DDBJ databases">
        <title>Rhizophora mucronata_Transcriptome.</title>
        <authorList>
            <person name="Meera S.P."/>
            <person name="Sreeshan A."/>
            <person name="Augustine A."/>
        </authorList>
    </citation>
    <scope>NUCLEOTIDE SEQUENCE</scope>
    <source>
        <tissue evidence="1">Leaf</tissue>
    </source>
</reference>
<protein>
    <submittedName>
        <fullName evidence="1">Uncharacterized protein</fullName>
    </submittedName>
</protein>
<accession>A0A2P2QVD7</accession>
<dbReference type="EMBL" id="GGEC01090496">
    <property type="protein sequence ID" value="MBX70980.1"/>
    <property type="molecule type" value="Transcribed_RNA"/>
</dbReference>
<proteinExistence type="predicted"/>
<name>A0A2P2QVD7_RHIMU</name>
<organism evidence="1">
    <name type="scientific">Rhizophora mucronata</name>
    <name type="common">Asiatic mangrove</name>
    <dbReference type="NCBI Taxonomy" id="61149"/>
    <lineage>
        <taxon>Eukaryota</taxon>
        <taxon>Viridiplantae</taxon>
        <taxon>Streptophyta</taxon>
        <taxon>Embryophyta</taxon>
        <taxon>Tracheophyta</taxon>
        <taxon>Spermatophyta</taxon>
        <taxon>Magnoliopsida</taxon>
        <taxon>eudicotyledons</taxon>
        <taxon>Gunneridae</taxon>
        <taxon>Pentapetalae</taxon>
        <taxon>rosids</taxon>
        <taxon>fabids</taxon>
        <taxon>Malpighiales</taxon>
        <taxon>Rhizophoraceae</taxon>
        <taxon>Rhizophora</taxon>
    </lineage>
</organism>
<dbReference type="AlphaFoldDB" id="A0A2P2QVD7"/>
<sequence length="40" mass="4422">MMPKQKGTKKKGFILLNFTFLNKGDGKSLGFQPQSFCGKA</sequence>